<dbReference type="CDD" id="cd07821">
    <property type="entry name" value="PYR_PYL_RCAR_like"/>
    <property type="match status" value="1"/>
</dbReference>
<reference evidence="1 2" key="2">
    <citation type="journal article" date="2022" name="Arch. Microbiol.">
        <title>Rhodococcus pseudokoreensis sp. nov. isolated from the rhizosphere of young M26 apple rootstocks.</title>
        <authorList>
            <person name="Kampfer P."/>
            <person name="Glaeser S.P."/>
            <person name="Blom J."/>
            <person name="Wolf J."/>
            <person name="Benning S."/>
            <person name="Schloter M."/>
            <person name="Neumann-Schaal M."/>
        </authorList>
    </citation>
    <scope>NUCLEOTIDE SEQUENCE [LARGE SCALE GENOMIC DNA]</scope>
    <source>
        <strain evidence="1 2">R79</strain>
    </source>
</reference>
<gene>
    <name evidence="1" type="ORF">JWS13_19790</name>
</gene>
<protein>
    <submittedName>
        <fullName evidence="1">SRPBCC family protein</fullName>
    </submittedName>
</protein>
<name>A0A974W3M7_9NOCA</name>
<dbReference type="EMBL" id="CP070619">
    <property type="protein sequence ID" value="QSE90705.1"/>
    <property type="molecule type" value="Genomic_DNA"/>
</dbReference>
<evidence type="ECO:0000313" key="2">
    <source>
        <dbReference type="Proteomes" id="UP000662986"/>
    </source>
</evidence>
<dbReference type="Proteomes" id="UP000662986">
    <property type="component" value="Chromosome"/>
</dbReference>
<dbReference type="RefSeq" id="WP_206007129.1">
    <property type="nucleotide sequence ID" value="NZ_CP070619.1"/>
</dbReference>
<dbReference type="Gene3D" id="3.30.530.20">
    <property type="match status" value="1"/>
</dbReference>
<dbReference type="Pfam" id="PF10604">
    <property type="entry name" value="Polyketide_cyc2"/>
    <property type="match status" value="1"/>
</dbReference>
<evidence type="ECO:0000313" key="1">
    <source>
        <dbReference type="EMBL" id="QSE90705.1"/>
    </source>
</evidence>
<reference evidence="1 2" key="1">
    <citation type="journal article" date="2021" name="Microbiol. Resour. Announc.">
        <title>Complete Genome Sequences of Two Rhodococcus sp. Strains with Large and Linear Chromosomes, Isolated from Apple Rhizosphere.</title>
        <authorList>
            <person name="Benning S."/>
            <person name="Brugnone N."/>
            <person name="Siani R."/>
            <person name="Kublik S."/>
            <person name="Schloter M."/>
            <person name="Rad V."/>
        </authorList>
    </citation>
    <scope>NUCLEOTIDE SEQUENCE [LARGE SCALE GENOMIC DNA]</scope>
    <source>
        <strain evidence="1 2">R79</strain>
    </source>
</reference>
<proteinExistence type="predicted"/>
<accession>A0A974W3M7</accession>
<dbReference type="SUPFAM" id="SSF55961">
    <property type="entry name" value="Bet v1-like"/>
    <property type="match status" value="1"/>
</dbReference>
<dbReference type="InterPro" id="IPR019587">
    <property type="entry name" value="Polyketide_cyclase/dehydratase"/>
</dbReference>
<dbReference type="InterPro" id="IPR023393">
    <property type="entry name" value="START-like_dom_sf"/>
</dbReference>
<organism evidence="1 2">
    <name type="scientific">Rhodococcus pseudokoreensis</name>
    <dbReference type="NCBI Taxonomy" id="2811421"/>
    <lineage>
        <taxon>Bacteria</taxon>
        <taxon>Bacillati</taxon>
        <taxon>Actinomycetota</taxon>
        <taxon>Actinomycetes</taxon>
        <taxon>Mycobacteriales</taxon>
        <taxon>Nocardiaceae</taxon>
        <taxon>Rhodococcus</taxon>
    </lineage>
</organism>
<dbReference type="PANTHER" id="PTHR39332:SF7">
    <property type="entry name" value="SRPBCC FAMILY PROTEIN"/>
    <property type="match status" value="1"/>
</dbReference>
<keyword evidence="2" id="KW-1185">Reference proteome</keyword>
<sequence>MTVEETTLSPAPAGDIWKLCGAPASIAEWSPAVGKSWMDGDVRHVELTGAGQARERITEHDDAERYYTYDYVDGPLVLDAMSSRFAVHSTADGGSRIVWSAQFAAVDDAQGAELAQAVSGMYQAGLTSLAALVAASPS</sequence>
<dbReference type="PANTHER" id="PTHR39332">
    <property type="entry name" value="BLL4707 PROTEIN"/>
    <property type="match status" value="1"/>
</dbReference>